<comment type="subcellular location">
    <subcellularLocation>
        <location evidence="5">Cytoplasm</location>
    </subcellularLocation>
</comment>
<reference evidence="8 9" key="1">
    <citation type="submission" date="2019-07" db="EMBL/GenBank/DDBJ databases">
        <title>Whole genome shotgun sequence of Deinococcus cellulosilyticus NBRC 106333.</title>
        <authorList>
            <person name="Hosoyama A."/>
            <person name="Uohara A."/>
            <person name="Ohji S."/>
            <person name="Ichikawa N."/>
        </authorList>
    </citation>
    <scope>NUCLEOTIDE SEQUENCE [LARGE SCALE GENOMIC DNA]</scope>
    <source>
        <strain evidence="8 9">NBRC 106333</strain>
    </source>
</reference>
<name>A0A511N299_DEIC1</name>
<keyword evidence="3 5" id="KW-0808">Transferase</keyword>
<dbReference type="Proteomes" id="UP000321306">
    <property type="component" value="Unassembled WGS sequence"/>
</dbReference>
<evidence type="ECO:0000256" key="4">
    <source>
        <dbReference type="ARBA" id="ARBA00022726"/>
    </source>
</evidence>
<dbReference type="CDD" id="cd06223">
    <property type="entry name" value="PRTases_typeI"/>
    <property type="match status" value="1"/>
</dbReference>
<evidence type="ECO:0000256" key="6">
    <source>
        <dbReference type="NCBIfam" id="TIGR01744"/>
    </source>
</evidence>
<dbReference type="OrthoDB" id="9790678at2"/>
<dbReference type="RefSeq" id="WP_146884394.1">
    <property type="nucleotide sequence ID" value="NZ_BJXB01000008.1"/>
</dbReference>
<comment type="pathway">
    <text evidence="5">Purine metabolism; XMP biosynthesis via salvage pathway; XMP from xanthine: step 1/1.</text>
</comment>
<comment type="caution">
    <text evidence="8">The sequence shown here is derived from an EMBL/GenBank/DDBJ whole genome shotgun (WGS) entry which is preliminary data.</text>
</comment>
<dbReference type="EMBL" id="BJXB01000008">
    <property type="protein sequence ID" value="GEM46588.1"/>
    <property type="molecule type" value="Genomic_DNA"/>
</dbReference>
<sequence>MQSLKDRILSEGQSLGSGILKVDAFINHQLDPQLTREMGEHFAAHFQDYGATRILTAEVSGIAPAYATGLVMNLPVVYARKKKPVTMNGTTYQASAVSRTKGDVVTLSVSSDYIAPEDRVLIIDDFLARGVTIKALVDIVEQAGAQLVGIGTIIEKSFEGGRTLLESLGIEIYSLAIIDSLDDGKIKVR</sequence>
<protein>
    <recommendedName>
        <fullName evidence="5 6">Xanthine phosphoribosyltransferase</fullName>
        <shortName evidence="5">XPRTase</shortName>
        <ecNumber evidence="5 6">2.4.2.22</ecNumber>
    </recommendedName>
</protein>
<evidence type="ECO:0000256" key="1">
    <source>
        <dbReference type="ARBA" id="ARBA00022490"/>
    </source>
</evidence>
<proteinExistence type="inferred from homology"/>
<feature type="binding site" evidence="5">
    <location>
        <begin position="128"/>
        <end position="132"/>
    </location>
    <ligand>
        <name>5-phospho-alpha-D-ribose 1-diphosphate</name>
        <dbReference type="ChEBI" id="CHEBI:58017"/>
    </ligand>
</feature>
<dbReference type="PANTHER" id="PTHR43864">
    <property type="entry name" value="HYPOXANTHINE/GUANINE PHOSPHORIBOSYLTRANSFERASE"/>
    <property type="match status" value="1"/>
</dbReference>
<evidence type="ECO:0000256" key="2">
    <source>
        <dbReference type="ARBA" id="ARBA00022676"/>
    </source>
</evidence>
<dbReference type="UniPathway" id="UPA00602">
    <property type="reaction ID" value="UER00658"/>
</dbReference>
<comment type="function">
    <text evidence="5">Converts the preformed base xanthine, a product of nucleic acid breakdown, to xanthosine 5'-monophosphate (XMP), so it can be reused for RNA or DNA synthesis.</text>
</comment>
<comment type="subunit">
    <text evidence="5">Homodimer.</text>
</comment>
<dbReference type="EC" id="2.4.2.22" evidence="5 6"/>
<feature type="binding site" evidence="5">
    <location>
        <position position="27"/>
    </location>
    <ligand>
        <name>xanthine</name>
        <dbReference type="ChEBI" id="CHEBI:17712"/>
    </ligand>
</feature>
<evidence type="ECO:0000256" key="3">
    <source>
        <dbReference type="ARBA" id="ARBA00022679"/>
    </source>
</evidence>
<dbReference type="GO" id="GO:0006166">
    <property type="term" value="P:purine ribonucleoside salvage"/>
    <property type="evidence" value="ECO:0007669"/>
    <property type="project" value="UniProtKB-KW"/>
</dbReference>
<evidence type="ECO:0000256" key="5">
    <source>
        <dbReference type="HAMAP-Rule" id="MF_01184"/>
    </source>
</evidence>
<dbReference type="NCBIfam" id="NF006671">
    <property type="entry name" value="PRK09219.1"/>
    <property type="match status" value="1"/>
</dbReference>
<feature type="binding site" evidence="5">
    <location>
        <position position="156"/>
    </location>
    <ligand>
        <name>xanthine</name>
        <dbReference type="ChEBI" id="CHEBI:17712"/>
    </ligand>
</feature>
<dbReference type="InterPro" id="IPR029057">
    <property type="entry name" value="PRTase-like"/>
</dbReference>
<dbReference type="NCBIfam" id="TIGR01744">
    <property type="entry name" value="XPRTase"/>
    <property type="match status" value="1"/>
</dbReference>
<comment type="similarity">
    <text evidence="5">Belongs to the purine/pyrimidine phosphoribosyltransferase family. Xpt subfamily.</text>
</comment>
<dbReference type="AlphaFoldDB" id="A0A511N299"/>
<dbReference type="HAMAP" id="MF_01184">
    <property type="entry name" value="XPRTase"/>
    <property type="match status" value="1"/>
</dbReference>
<dbReference type="GO" id="GO:0000310">
    <property type="term" value="F:xanthine phosphoribosyltransferase activity"/>
    <property type="evidence" value="ECO:0007669"/>
    <property type="project" value="UniProtKB-UniRule"/>
</dbReference>
<keyword evidence="9" id="KW-1185">Reference proteome</keyword>
<keyword evidence="2 5" id="KW-0328">Glycosyltransferase</keyword>
<organism evidence="8 9">
    <name type="scientific">Deinococcus cellulosilyticus (strain DSM 18568 / NBRC 106333 / KACC 11606 / 5516J-15)</name>
    <dbReference type="NCBI Taxonomy" id="1223518"/>
    <lineage>
        <taxon>Bacteria</taxon>
        <taxon>Thermotogati</taxon>
        <taxon>Deinococcota</taxon>
        <taxon>Deinococci</taxon>
        <taxon>Deinococcales</taxon>
        <taxon>Deinococcaceae</taxon>
        <taxon>Deinococcus</taxon>
    </lineage>
</organism>
<dbReference type="GO" id="GO:0005737">
    <property type="term" value="C:cytoplasm"/>
    <property type="evidence" value="ECO:0007669"/>
    <property type="project" value="UniProtKB-SubCell"/>
</dbReference>
<evidence type="ECO:0000313" key="8">
    <source>
        <dbReference type="EMBL" id="GEM46588.1"/>
    </source>
</evidence>
<dbReference type="Gene3D" id="3.40.50.2020">
    <property type="match status" value="1"/>
</dbReference>
<feature type="domain" description="Phosphoribosyltransferase" evidence="7">
    <location>
        <begin position="58"/>
        <end position="156"/>
    </location>
</feature>
<feature type="binding site" evidence="5">
    <location>
        <position position="20"/>
    </location>
    <ligand>
        <name>xanthine</name>
        <dbReference type="ChEBI" id="CHEBI:17712"/>
    </ligand>
</feature>
<gene>
    <name evidence="5 8" type="primary">xpt</name>
    <name evidence="8" type="ORF">DC3_22230</name>
</gene>
<keyword evidence="4 5" id="KW-0660">Purine salvage</keyword>
<dbReference type="GO" id="GO:0032265">
    <property type="term" value="P:XMP salvage"/>
    <property type="evidence" value="ECO:0007669"/>
    <property type="project" value="UniProtKB-UniRule"/>
</dbReference>
<dbReference type="Pfam" id="PF00156">
    <property type="entry name" value="Pribosyltran"/>
    <property type="match status" value="1"/>
</dbReference>
<dbReference type="GO" id="GO:0046110">
    <property type="term" value="P:xanthine metabolic process"/>
    <property type="evidence" value="ECO:0007669"/>
    <property type="project" value="UniProtKB-UniRule"/>
</dbReference>
<dbReference type="InterPro" id="IPR000836">
    <property type="entry name" value="PRTase_dom"/>
</dbReference>
<keyword evidence="1 5" id="KW-0963">Cytoplasm</keyword>
<dbReference type="InterPro" id="IPR010079">
    <property type="entry name" value="Xanthine_PRibTrfase"/>
</dbReference>
<dbReference type="SUPFAM" id="SSF53271">
    <property type="entry name" value="PRTase-like"/>
    <property type="match status" value="1"/>
</dbReference>
<dbReference type="InterPro" id="IPR050118">
    <property type="entry name" value="Pur/Pyrimidine_PRTase"/>
</dbReference>
<dbReference type="PANTHER" id="PTHR43864:SF1">
    <property type="entry name" value="XANTHINE PHOSPHORIBOSYLTRANSFERASE"/>
    <property type="match status" value="1"/>
</dbReference>
<comment type="catalytic activity">
    <reaction evidence="5">
        <text>XMP + diphosphate = xanthine + 5-phospho-alpha-D-ribose 1-diphosphate</text>
        <dbReference type="Rhea" id="RHEA:10800"/>
        <dbReference type="ChEBI" id="CHEBI:17712"/>
        <dbReference type="ChEBI" id="CHEBI:33019"/>
        <dbReference type="ChEBI" id="CHEBI:57464"/>
        <dbReference type="ChEBI" id="CHEBI:58017"/>
        <dbReference type="EC" id="2.4.2.22"/>
    </reaction>
</comment>
<evidence type="ECO:0000313" key="9">
    <source>
        <dbReference type="Proteomes" id="UP000321306"/>
    </source>
</evidence>
<evidence type="ECO:0000259" key="7">
    <source>
        <dbReference type="Pfam" id="PF00156"/>
    </source>
</evidence>
<accession>A0A511N299</accession>